<reference evidence="2" key="1">
    <citation type="journal article" date="2020" name="Fungal Divers.">
        <title>Resolving the Mortierellaceae phylogeny through synthesis of multi-gene phylogenetics and phylogenomics.</title>
        <authorList>
            <person name="Vandepol N."/>
            <person name="Liber J."/>
            <person name="Desiro A."/>
            <person name="Na H."/>
            <person name="Kennedy M."/>
            <person name="Barry K."/>
            <person name="Grigoriev I.V."/>
            <person name="Miller A.N."/>
            <person name="O'Donnell K."/>
            <person name="Stajich J.E."/>
            <person name="Bonito G."/>
        </authorList>
    </citation>
    <scope>NUCLEOTIDE SEQUENCE</scope>
    <source>
        <strain evidence="2">NVP60</strain>
    </source>
</reference>
<dbReference type="Gene3D" id="1.20.5.340">
    <property type="match status" value="1"/>
</dbReference>
<dbReference type="Proteomes" id="UP000823405">
    <property type="component" value="Unassembled WGS sequence"/>
</dbReference>
<keyword evidence="1" id="KW-0472">Membrane</keyword>
<accession>A0A9P6UJD9</accession>
<evidence type="ECO:0000313" key="3">
    <source>
        <dbReference type="Proteomes" id="UP000823405"/>
    </source>
</evidence>
<evidence type="ECO:0008006" key="4">
    <source>
        <dbReference type="Google" id="ProtNLM"/>
    </source>
</evidence>
<keyword evidence="3" id="KW-1185">Reference proteome</keyword>
<keyword evidence="1" id="KW-1133">Transmembrane helix</keyword>
<comment type="caution">
    <text evidence="2">The sequence shown here is derived from an EMBL/GenBank/DDBJ whole genome shotgun (WGS) entry which is preliminary data.</text>
</comment>
<proteinExistence type="predicted"/>
<name>A0A9P6UJD9_9FUNG</name>
<evidence type="ECO:0000256" key="1">
    <source>
        <dbReference type="SAM" id="Phobius"/>
    </source>
</evidence>
<keyword evidence="1" id="KW-0812">Transmembrane</keyword>
<dbReference type="EMBL" id="JAAAIN010001266">
    <property type="protein sequence ID" value="KAG0304900.1"/>
    <property type="molecule type" value="Genomic_DNA"/>
</dbReference>
<evidence type="ECO:0000313" key="2">
    <source>
        <dbReference type="EMBL" id="KAG0304900.1"/>
    </source>
</evidence>
<gene>
    <name evidence="2" type="ORF">BGZ97_001309</name>
</gene>
<sequence length="147" mass="16597">MSKLIFDTYEFIKRLTAAGMPLEQAEILSDQQARLIDERLATKNDLARLEVQIDEKFASLNKDMDARFESMNKDIDARFGSMNKDIDARFESMKKDTDTHFALASKDTDVKLSKLRDTLVAWVIGSFLAQTSLIVGLFKLLPTSSIG</sequence>
<dbReference type="AlphaFoldDB" id="A0A9P6UJD9"/>
<organism evidence="2 3">
    <name type="scientific">Linnemannia gamsii</name>
    <dbReference type="NCBI Taxonomy" id="64522"/>
    <lineage>
        <taxon>Eukaryota</taxon>
        <taxon>Fungi</taxon>
        <taxon>Fungi incertae sedis</taxon>
        <taxon>Mucoromycota</taxon>
        <taxon>Mortierellomycotina</taxon>
        <taxon>Mortierellomycetes</taxon>
        <taxon>Mortierellales</taxon>
        <taxon>Mortierellaceae</taxon>
        <taxon>Linnemannia</taxon>
    </lineage>
</organism>
<feature type="transmembrane region" description="Helical" evidence="1">
    <location>
        <begin position="119"/>
        <end position="141"/>
    </location>
</feature>
<protein>
    <recommendedName>
        <fullName evidence="4">DUF1640-domain-containing protein</fullName>
    </recommendedName>
</protein>